<dbReference type="EMBL" id="VIRS01000021">
    <property type="protein sequence ID" value="TQS41872.1"/>
    <property type="molecule type" value="Genomic_DNA"/>
</dbReference>
<evidence type="ECO:0000313" key="3">
    <source>
        <dbReference type="Proteomes" id="UP000317982"/>
    </source>
</evidence>
<dbReference type="AlphaFoldDB" id="A0A545AKM2"/>
<keyword evidence="1" id="KW-0812">Transmembrane</keyword>
<evidence type="ECO:0008006" key="4">
    <source>
        <dbReference type="Google" id="ProtNLM"/>
    </source>
</evidence>
<evidence type="ECO:0000256" key="1">
    <source>
        <dbReference type="SAM" id="Phobius"/>
    </source>
</evidence>
<dbReference type="RefSeq" id="WP_142707584.1">
    <property type="nucleotide sequence ID" value="NZ_VIRS01000021.1"/>
</dbReference>
<proteinExistence type="predicted"/>
<organism evidence="2 3">
    <name type="scientific">Cryptosporangium phraense</name>
    <dbReference type="NCBI Taxonomy" id="2593070"/>
    <lineage>
        <taxon>Bacteria</taxon>
        <taxon>Bacillati</taxon>
        <taxon>Actinomycetota</taxon>
        <taxon>Actinomycetes</taxon>
        <taxon>Cryptosporangiales</taxon>
        <taxon>Cryptosporangiaceae</taxon>
        <taxon>Cryptosporangium</taxon>
    </lineage>
</organism>
<feature type="transmembrane region" description="Helical" evidence="1">
    <location>
        <begin position="64"/>
        <end position="86"/>
    </location>
</feature>
<name>A0A545AKM2_9ACTN</name>
<gene>
    <name evidence="2" type="ORF">FL583_26670</name>
</gene>
<dbReference type="InParanoid" id="A0A545AKM2"/>
<reference evidence="2 3" key="1">
    <citation type="submission" date="2019-07" db="EMBL/GenBank/DDBJ databases">
        <title>Cryptosporangium phraense sp. nov., isolated from plant litter.</title>
        <authorList>
            <person name="Suriyachadkun C."/>
        </authorList>
    </citation>
    <scope>NUCLEOTIDE SEQUENCE [LARGE SCALE GENOMIC DNA]</scope>
    <source>
        <strain evidence="2 3">A-T 5661</strain>
    </source>
</reference>
<dbReference type="OrthoDB" id="4569917at2"/>
<accession>A0A545AKM2</accession>
<sequence>MLTALLRGAAAGAAGTTALNAATYLDMSWRGRPSSSAPEDTVEKIAGDLGHPVPGDPDTRGNRLTGLGALSGILTGVGIGAVAGVLHRAGLRRLPAALGAVVVGGAAMASTDASMARLGISDPRTWSTADWLSDALPHLAYGAVTWAVLDALTEAHRD</sequence>
<dbReference type="Proteomes" id="UP000317982">
    <property type="component" value="Unassembled WGS sequence"/>
</dbReference>
<keyword evidence="1" id="KW-0472">Membrane</keyword>
<keyword evidence="1" id="KW-1133">Transmembrane helix</keyword>
<protein>
    <recommendedName>
        <fullName evidence="4">DUF1440 domain-containing protein</fullName>
    </recommendedName>
</protein>
<comment type="caution">
    <text evidence="2">The sequence shown here is derived from an EMBL/GenBank/DDBJ whole genome shotgun (WGS) entry which is preliminary data.</text>
</comment>
<evidence type="ECO:0000313" key="2">
    <source>
        <dbReference type="EMBL" id="TQS41872.1"/>
    </source>
</evidence>
<keyword evidence="3" id="KW-1185">Reference proteome</keyword>